<dbReference type="PANTHER" id="PTHR47829:SF1">
    <property type="entry name" value="HAD FAMILY PHOSPHATASE"/>
    <property type="match status" value="1"/>
</dbReference>
<dbReference type="Pfam" id="PF01636">
    <property type="entry name" value="APH"/>
    <property type="match status" value="1"/>
</dbReference>
<evidence type="ECO:0000313" key="3">
    <source>
        <dbReference type="Proteomes" id="UP001595462"/>
    </source>
</evidence>
<evidence type="ECO:0000313" key="2">
    <source>
        <dbReference type="EMBL" id="MFC3103854.1"/>
    </source>
</evidence>
<dbReference type="EMBL" id="JBHRSS010000003">
    <property type="protein sequence ID" value="MFC3103854.1"/>
    <property type="molecule type" value="Genomic_DNA"/>
</dbReference>
<evidence type="ECO:0000259" key="1">
    <source>
        <dbReference type="Pfam" id="PF01636"/>
    </source>
</evidence>
<dbReference type="Gene3D" id="3.30.200.20">
    <property type="entry name" value="Phosphorylase Kinase, domain 1"/>
    <property type="match status" value="1"/>
</dbReference>
<dbReference type="InterPro" id="IPR011009">
    <property type="entry name" value="Kinase-like_dom_sf"/>
</dbReference>
<protein>
    <submittedName>
        <fullName evidence="2">Phosphotransferase family protein</fullName>
    </submittedName>
</protein>
<sequence>MSAIDQAKDIREGEDIDAAALTAYCREHAPELVPADGDIVIRQFPGGASNLTYLLRVDDAEYVLRRPPFGSQVKSAHDMGREYGVLSRLHGVYDYAPKPIVHCTDDDVIGAEFYVMQRLRGVILRRDLPDSVTLSPAEATRMCEQLLDVQATLHTTDIHAAGMADFGKPEGYIERQVTGWNTRYRNARTDDVPDCEAIMTWLESRIPNVTRAAIIHNDYKLDNVVFDEGLGHIIGVLDWEMATLGDPVMDFGCSMAYWVQADDPEDMQQIRMGPTHLPGMLTREQMIDRYRQATGESIDDWPFYQAFGLFRLAAILQQIYKRFVEGKTRDKRFESFGTSVAVLAAQCERVIAAA</sequence>
<comment type="caution">
    <text evidence="2">The sequence shown here is derived from an EMBL/GenBank/DDBJ whole genome shotgun (WGS) entry which is preliminary data.</text>
</comment>
<keyword evidence="3" id="KW-1185">Reference proteome</keyword>
<dbReference type="CDD" id="cd05154">
    <property type="entry name" value="ACAD10_11_N-like"/>
    <property type="match status" value="1"/>
</dbReference>
<gene>
    <name evidence="2" type="ORF">ACFOSU_08110</name>
</gene>
<dbReference type="SUPFAM" id="SSF56112">
    <property type="entry name" value="Protein kinase-like (PK-like)"/>
    <property type="match status" value="1"/>
</dbReference>
<reference evidence="3" key="1">
    <citation type="journal article" date="2019" name="Int. J. Syst. Evol. Microbiol.">
        <title>The Global Catalogue of Microorganisms (GCM) 10K type strain sequencing project: providing services to taxonomists for standard genome sequencing and annotation.</title>
        <authorList>
            <consortium name="The Broad Institute Genomics Platform"/>
            <consortium name="The Broad Institute Genome Sequencing Center for Infectious Disease"/>
            <person name="Wu L."/>
            <person name="Ma J."/>
        </authorList>
    </citation>
    <scope>NUCLEOTIDE SEQUENCE [LARGE SCALE GENOMIC DNA]</scope>
    <source>
        <strain evidence="3">KCTC 52640</strain>
    </source>
</reference>
<dbReference type="InterPro" id="IPR052898">
    <property type="entry name" value="ACAD10-like"/>
</dbReference>
<proteinExistence type="predicted"/>
<name>A0ABV7EMB6_9GAMM</name>
<dbReference type="RefSeq" id="WP_380688283.1">
    <property type="nucleotide sequence ID" value="NZ_JBHRSS010000003.1"/>
</dbReference>
<dbReference type="PANTHER" id="PTHR47829">
    <property type="entry name" value="HYDROLASE, PUTATIVE (AFU_ORTHOLOGUE AFUA_1G12880)-RELATED"/>
    <property type="match status" value="1"/>
</dbReference>
<accession>A0ABV7EMB6</accession>
<feature type="domain" description="Aminoglycoside phosphotransferase" evidence="1">
    <location>
        <begin position="41"/>
        <end position="269"/>
    </location>
</feature>
<organism evidence="2 3">
    <name type="scientific">Salinisphaera aquimarina</name>
    <dbReference type="NCBI Taxonomy" id="2094031"/>
    <lineage>
        <taxon>Bacteria</taxon>
        <taxon>Pseudomonadati</taxon>
        <taxon>Pseudomonadota</taxon>
        <taxon>Gammaproteobacteria</taxon>
        <taxon>Salinisphaerales</taxon>
        <taxon>Salinisphaeraceae</taxon>
        <taxon>Salinisphaera</taxon>
    </lineage>
</organism>
<dbReference type="Proteomes" id="UP001595462">
    <property type="component" value="Unassembled WGS sequence"/>
</dbReference>
<dbReference type="InterPro" id="IPR041726">
    <property type="entry name" value="ACAD10_11_N"/>
</dbReference>
<dbReference type="Gene3D" id="3.90.1200.10">
    <property type="match status" value="1"/>
</dbReference>
<dbReference type="InterPro" id="IPR002575">
    <property type="entry name" value="Aminoglycoside_PTrfase"/>
</dbReference>